<comment type="caution">
    <text evidence="1">The sequence shown here is derived from an EMBL/GenBank/DDBJ whole genome shotgun (WGS) entry which is preliminary data.</text>
</comment>
<evidence type="ECO:0000313" key="1">
    <source>
        <dbReference type="EMBL" id="MDZ5759287.1"/>
    </source>
</evidence>
<dbReference type="RefSeq" id="WP_201730641.1">
    <property type="nucleotide sequence ID" value="NZ_CAJGUR010000012.1"/>
</dbReference>
<dbReference type="AlphaFoldDB" id="A0AAW9K7A4"/>
<evidence type="ECO:0000313" key="2">
    <source>
        <dbReference type="Proteomes" id="UP001290462"/>
    </source>
</evidence>
<accession>A0AAW9K7A4</accession>
<sequence>MTIDDYWEDKKIYYISFLNRENKRFTRCIILPIELEDKTIIEQLIFTKFNRVKTVLSIDESEEGLLLKPF</sequence>
<organism evidence="1 2">
    <name type="scientific">Carnobacterium maltaromaticum</name>
    <name type="common">Carnobacterium piscicola</name>
    <dbReference type="NCBI Taxonomy" id="2751"/>
    <lineage>
        <taxon>Bacteria</taxon>
        <taxon>Bacillati</taxon>
        <taxon>Bacillota</taxon>
        <taxon>Bacilli</taxon>
        <taxon>Lactobacillales</taxon>
        <taxon>Carnobacteriaceae</taxon>
        <taxon>Carnobacterium</taxon>
    </lineage>
</organism>
<dbReference type="Proteomes" id="UP001290462">
    <property type="component" value="Unassembled WGS sequence"/>
</dbReference>
<reference evidence="1" key="1">
    <citation type="submission" date="2023-08" db="EMBL/GenBank/DDBJ databases">
        <title>Genomic characterization of piscicolin 126 produced by Carnobacterium maltaromaticum CM22 strain isolated from salmon (Salmo salar).</title>
        <authorList>
            <person name="Gonzalez-Gragera E."/>
            <person name="Garcia-Lopez J.D."/>
            <person name="Teso-Perez C."/>
            <person name="Gimenez-Hernandez I."/>
            <person name="Peralta-Sanchez J.M."/>
            <person name="Valdivia E."/>
            <person name="Montalban-Lopez M."/>
            <person name="Martin-Platero A.M."/>
            <person name="Banos A."/>
            <person name="Martinez-Bueno M."/>
        </authorList>
    </citation>
    <scope>NUCLEOTIDE SEQUENCE</scope>
    <source>
        <strain evidence="1">CM22</strain>
    </source>
</reference>
<proteinExistence type="predicted"/>
<protein>
    <submittedName>
        <fullName evidence="1">Uncharacterized protein</fullName>
    </submittedName>
</protein>
<name>A0AAW9K7A4_CARML</name>
<gene>
    <name evidence="1" type="ORF">RAK27_11500</name>
</gene>
<dbReference type="EMBL" id="JAVBVO010000003">
    <property type="protein sequence ID" value="MDZ5759287.1"/>
    <property type="molecule type" value="Genomic_DNA"/>
</dbReference>